<dbReference type="EMBL" id="CP001674">
    <property type="protein sequence ID" value="ACT49656.1"/>
    <property type="molecule type" value="Genomic_DNA"/>
</dbReference>
<evidence type="ECO:0000313" key="1">
    <source>
        <dbReference type="EMBL" id="ACT49656.1"/>
    </source>
</evidence>
<evidence type="ECO:0000313" key="2">
    <source>
        <dbReference type="Proteomes" id="UP000002743"/>
    </source>
</evidence>
<dbReference type="Proteomes" id="UP000002743">
    <property type="component" value="Chromosome"/>
</dbReference>
<keyword evidence="2" id="KW-1185">Reference proteome</keyword>
<dbReference type="KEGG" id="mei:Msip34_0408"/>
<reference evidence="1 2" key="2">
    <citation type="journal article" date="2011" name="J. Bacteriol.">
        <title>Genomes of three methylotrophs from a single niche uncover genetic and metabolic divergence of Methylophilaceae.</title>
        <authorList>
            <person name="Lapidus A."/>
            <person name="Clum A."/>
            <person name="Labutti K."/>
            <person name="Kaluzhnaya M.G."/>
            <person name="Lim S."/>
            <person name="Beck D.A."/>
            <person name="Glavina Del Rio T."/>
            <person name="Nolan M."/>
            <person name="Mavromatis K."/>
            <person name="Huntemann M."/>
            <person name="Lucas S."/>
            <person name="Lidstrom M.E."/>
            <person name="Ivanova N."/>
            <person name="Chistoserdova L."/>
        </authorList>
    </citation>
    <scope>NUCLEOTIDE SEQUENCE [LARGE SCALE GENOMIC DNA]</scope>
    <source>
        <strain evidence="1 2">SIP3-4</strain>
    </source>
</reference>
<dbReference type="eggNOG" id="ENOG5030XRR">
    <property type="taxonomic scope" value="Bacteria"/>
</dbReference>
<reference evidence="2" key="1">
    <citation type="submission" date="2009-07" db="EMBL/GenBank/DDBJ databases">
        <title>Complete sequence of chromosome of Methylovorus sp. SIP3-4.</title>
        <authorList>
            <person name="Lucas S."/>
            <person name="Copeland A."/>
            <person name="Lapidus A."/>
            <person name="Glavina del Rio T."/>
            <person name="Tice H."/>
            <person name="Bruce D."/>
            <person name="Goodwin L."/>
            <person name="Pitluck S."/>
            <person name="Clum A."/>
            <person name="Larimer F."/>
            <person name="Land M."/>
            <person name="Hauser L."/>
            <person name="Kyrpides N."/>
            <person name="Mikhailova N."/>
            <person name="Kayluzhnaya M."/>
            <person name="Chistoserdova L."/>
        </authorList>
    </citation>
    <scope>NUCLEOTIDE SEQUENCE [LARGE SCALE GENOMIC DNA]</scope>
    <source>
        <strain evidence="2">SIP3-4</strain>
    </source>
</reference>
<gene>
    <name evidence="1" type="ordered locus">Msip34_0408</name>
</gene>
<organism evidence="1 2">
    <name type="scientific">Methylovorus glucosotrophus (strain SIP3-4)</name>
    <dbReference type="NCBI Taxonomy" id="582744"/>
    <lineage>
        <taxon>Bacteria</taxon>
        <taxon>Pseudomonadati</taxon>
        <taxon>Pseudomonadota</taxon>
        <taxon>Betaproteobacteria</taxon>
        <taxon>Nitrosomonadales</taxon>
        <taxon>Methylophilaceae</taxon>
        <taxon>Methylovorus</taxon>
    </lineage>
</organism>
<protein>
    <submittedName>
        <fullName evidence="1">Uncharacterized protein</fullName>
    </submittedName>
</protein>
<name>C6X936_METGS</name>
<accession>C6X936</accession>
<dbReference type="HOGENOM" id="CLU_2193877_0_0_4"/>
<proteinExistence type="predicted"/>
<sequence length="120" mass="13000">MMCLSLIAAGADMQIVAVTKKDQDLLFASGNTLRISVERMFEVGIYEGVAEVARIRFEALSSLNNLELPPLYRLSAASVTAAMPREQLADAGRAAIALFQYYTNGSVRVPDDMQATLALT</sequence>
<dbReference type="AlphaFoldDB" id="C6X936"/>